<evidence type="ECO:0000256" key="9">
    <source>
        <dbReference type="ARBA" id="ARBA00023049"/>
    </source>
</evidence>
<evidence type="ECO:0000256" key="4">
    <source>
        <dbReference type="ARBA" id="ARBA00022670"/>
    </source>
</evidence>
<dbReference type="NCBIfam" id="TIGR03296">
    <property type="entry name" value="M6dom_TIGR03296"/>
    <property type="match status" value="1"/>
</dbReference>
<evidence type="ECO:0000256" key="8">
    <source>
        <dbReference type="ARBA" id="ARBA00022833"/>
    </source>
</evidence>
<dbReference type="Pfam" id="PF20773">
    <property type="entry name" value="InhA-like_MAM"/>
    <property type="match status" value="1"/>
</dbReference>
<organism evidence="14 15">
    <name type="scientific">Plantactinospora siamensis</name>
    <dbReference type="NCBI Taxonomy" id="555372"/>
    <lineage>
        <taxon>Bacteria</taxon>
        <taxon>Bacillati</taxon>
        <taxon>Actinomycetota</taxon>
        <taxon>Actinomycetes</taxon>
        <taxon>Micromonosporales</taxon>
        <taxon>Micromonosporaceae</taxon>
        <taxon>Plantactinospora</taxon>
    </lineage>
</organism>
<evidence type="ECO:0000256" key="10">
    <source>
        <dbReference type="SAM" id="MobiDB-lite"/>
    </source>
</evidence>
<comment type="subcellular location">
    <subcellularLocation>
        <location evidence="2">Secreted</location>
    </subcellularLocation>
</comment>
<keyword evidence="4" id="KW-0645">Protease</keyword>
<keyword evidence="8" id="KW-0862">Zinc</keyword>
<feature type="signal peptide" evidence="11">
    <location>
        <begin position="1"/>
        <end position="21"/>
    </location>
</feature>
<evidence type="ECO:0000256" key="6">
    <source>
        <dbReference type="ARBA" id="ARBA00022729"/>
    </source>
</evidence>
<feature type="chain" id="PRO_5047499180" evidence="11">
    <location>
        <begin position="22"/>
        <end position="815"/>
    </location>
</feature>
<sequence>MGLLGLSLTATGVAMGPSASAAPAIKAKAVAPAAADAAPPSDELPNPLEDKRRALRQEGLTDVLNGQAKPVEKNGSTVVKVGKTAGAGPAGNAGARTLAAGKQKDQYVELAREKTDHIFVILTDFGNERDPRFPDQDTNPNIPGPTKFDGPLNNQIPAPNRAVDNTTVWQPNYDADHYRQLYFGKGKGVESVKTYYETQSSGRYSVDGEVTDWVRVKYNEARYGRSSDDVPDAKPGVPPKPGDDPNVCDSHVCNNTWDLVRDAANQWVADQKARGRTDAQIAADMKQFDQWDRYDYDGDGNFNEPDGYIDHFQIVHAGGDEADGDPVQGEDAIWSHRWYAYGTDVNKTGPANNKLGGTQIGNTGMWIGDYTIQPENGGLSVFVHEYGHDLGLPDDYDTSGAGDNPVEHWSLMAQSRLNAKEDQALGTRPGDIGAWQKLQLGWLDYETVKAGKEKTLDLGPQEYNSPKAQAAVVVLPKKSVTTDLGAPFAGTKQYFSGNADNLNNTMTREFDLTGKTSASLSAKVRYNIEKGYDYMYLEASADGGQNWTALDGTVDGKAFDKDASGTPALDDSTEGKWVDLNVPMNAYAGKKVQFRFHYVTDGGFSAGGFFADNITVTADGATVLSDGAEAATTWALKGFSIVGSSVTKLYDNYYIAGNRSYVSYDKYLKTGPYYFGYMNSRPDYVDHFPYQQGLLISYWDTSQVDNNVSDHPGQGRNLYIDAHPDTMYNLTGNPWRTRVQIYDAPFSKLKADSFTLHINGQPQYIRGQAAQPLFDDTRNYFDPDLPNHGVKVAGAGVKIKVVQQNGTSMKVKFFS</sequence>
<evidence type="ECO:0000256" key="11">
    <source>
        <dbReference type="SAM" id="SignalP"/>
    </source>
</evidence>
<keyword evidence="15" id="KW-1185">Reference proteome</keyword>
<evidence type="ECO:0000256" key="7">
    <source>
        <dbReference type="ARBA" id="ARBA00022801"/>
    </source>
</evidence>
<reference evidence="14 15" key="1">
    <citation type="submission" date="2024-09" db="EMBL/GenBank/DDBJ databases">
        <authorList>
            <person name="Sun Q."/>
            <person name="Mori K."/>
        </authorList>
    </citation>
    <scope>NUCLEOTIDE SEQUENCE [LARGE SCALE GENOMIC DNA]</scope>
    <source>
        <strain evidence="14 15">TBRC 2205</strain>
    </source>
</reference>
<dbReference type="RefSeq" id="WP_377338270.1">
    <property type="nucleotide sequence ID" value="NZ_JBHLUE010000008.1"/>
</dbReference>
<evidence type="ECO:0000256" key="3">
    <source>
        <dbReference type="ARBA" id="ARBA00022525"/>
    </source>
</evidence>
<comment type="cofactor">
    <cofactor evidence="1">
        <name>Zn(2+)</name>
        <dbReference type="ChEBI" id="CHEBI:29105"/>
    </cofactor>
</comment>
<evidence type="ECO:0000256" key="5">
    <source>
        <dbReference type="ARBA" id="ARBA00022723"/>
    </source>
</evidence>
<name>A0ABV6NVS2_9ACTN</name>
<gene>
    <name evidence="14" type="ORF">ACFFHU_12070</name>
</gene>
<feature type="region of interest" description="Disordered" evidence="10">
    <location>
        <begin position="224"/>
        <end position="247"/>
    </location>
</feature>
<dbReference type="PANTHER" id="PTHR13062">
    <property type="entry name" value="COLLAGENASE"/>
    <property type="match status" value="1"/>
</dbReference>
<proteinExistence type="predicted"/>
<keyword evidence="5" id="KW-0479">Metal-binding</keyword>
<evidence type="ECO:0000259" key="13">
    <source>
        <dbReference type="Pfam" id="PF20774"/>
    </source>
</evidence>
<comment type="caution">
    <text evidence="14">The sequence shown here is derived from an EMBL/GenBank/DDBJ whole genome shotgun (WGS) entry which is preliminary data.</text>
</comment>
<dbReference type="Proteomes" id="UP001589894">
    <property type="component" value="Unassembled WGS sequence"/>
</dbReference>
<dbReference type="InterPro" id="IPR008757">
    <property type="entry name" value="Peptidase_M6-like_domain"/>
</dbReference>
<evidence type="ECO:0000256" key="1">
    <source>
        <dbReference type="ARBA" id="ARBA00001947"/>
    </source>
</evidence>
<dbReference type="Gene3D" id="2.60.120.260">
    <property type="entry name" value="Galactose-binding domain-like"/>
    <property type="match status" value="1"/>
</dbReference>
<dbReference type="Pfam" id="PF05547">
    <property type="entry name" value="Peptidase_M6"/>
    <property type="match status" value="2"/>
</dbReference>
<dbReference type="EMBL" id="JBHLUE010000008">
    <property type="protein sequence ID" value="MFC0564866.1"/>
    <property type="molecule type" value="Genomic_DNA"/>
</dbReference>
<evidence type="ECO:0000259" key="12">
    <source>
        <dbReference type="Pfam" id="PF05547"/>
    </source>
</evidence>
<evidence type="ECO:0000313" key="15">
    <source>
        <dbReference type="Proteomes" id="UP001589894"/>
    </source>
</evidence>
<dbReference type="PANTHER" id="PTHR13062:SF12">
    <property type="entry name" value="ALPHA-2-MACROGLOBULIN DOMAIN-CONTAINING PROTEIN"/>
    <property type="match status" value="1"/>
</dbReference>
<accession>A0ABV6NVS2</accession>
<keyword evidence="3" id="KW-0964">Secreted</keyword>
<keyword evidence="7" id="KW-0378">Hydrolase</keyword>
<dbReference type="SUPFAM" id="SSF55486">
    <property type="entry name" value="Metalloproteases ('zincins'), catalytic domain"/>
    <property type="match status" value="1"/>
</dbReference>
<evidence type="ECO:0000313" key="14">
    <source>
        <dbReference type="EMBL" id="MFC0564866.1"/>
    </source>
</evidence>
<keyword evidence="9" id="KW-0482">Metalloprotease</keyword>
<dbReference type="PIRSF" id="PIRSF007519">
    <property type="entry name" value="Protease_InhA"/>
    <property type="match status" value="1"/>
</dbReference>
<dbReference type="InterPro" id="IPR048665">
    <property type="entry name" value="InhA-like_VEG"/>
</dbReference>
<feature type="domain" description="Immune inhibitor A-like metallopeptidase VEG" evidence="13">
    <location>
        <begin position="647"/>
        <end position="805"/>
    </location>
</feature>
<keyword evidence="6 11" id="KW-0732">Signal</keyword>
<evidence type="ECO:0000256" key="2">
    <source>
        <dbReference type="ARBA" id="ARBA00004613"/>
    </source>
</evidence>
<dbReference type="Pfam" id="PF20774">
    <property type="entry name" value="InhA-like_VEG"/>
    <property type="match status" value="1"/>
</dbReference>
<dbReference type="InterPro" id="IPR012300">
    <property type="entry name" value="Pept_M6_InhA"/>
</dbReference>
<feature type="domain" description="Peptidase M6-like" evidence="12">
    <location>
        <begin position="106"/>
        <end position="230"/>
    </location>
</feature>
<feature type="domain" description="Peptidase M6-like" evidence="12">
    <location>
        <begin position="253"/>
        <end position="441"/>
    </location>
</feature>
<protein>
    <submittedName>
        <fullName evidence="14">Immune inhibitor A domain-containing protein</fullName>
    </submittedName>
</protein>